<evidence type="ECO:0000256" key="2">
    <source>
        <dbReference type="SAM" id="Phobius"/>
    </source>
</evidence>
<dbReference type="RefSeq" id="XP_029222243.1">
    <property type="nucleotide sequence ID" value="XM_029359330.1"/>
</dbReference>
<dbReference type="VEuPathDB" id="ToxoDB:BESB_005750"/>
<dbReference type="EMBL" id="NWUJ01000001">
    <property type="protein sequence ID" value="PFH38234.1"/>
    <property type="molecule type" value="Genomic_DNA"/>
</dbReference>
<organism evidence="3 4">
    <name type="scientific">Besnoitia besnoiti</name>
    <name type="common">Apicomplexan protozoan</name>
    <dbReference type="NCBI Taxonomy" id="94643"/>
    <lineage>
        <taxon>Eukaryota</taxon>
        <taxon>Sar</taxon>
        <taxon>Alveolata</taxon>
        <taxon>Apicomplexa</taxon>
        <taxon>Conoidasida</taxon>
        <taxon>Coccidia</taxon>
        <taxon>Eucoccidiorida</taxon>
        <taxon>Eimeriorina</taxon>
        <taxon>Sarcocystidae</taxon>
        <taxon>Besnoitia</taxon>
    </lineage>
</organism>
<evidence type="ECO:0008006" key="5">
    <source>
        <dbReference type="Google" id="ProtNLM"/>
    </source>
</evidence>
<dbReference type="AlphaFoldDB" id="A0A2A9MLS8"/>
<name>A0A2A9MLS8_BESBE</name>
<dbReference type="Proteomes" id="UP000224006">
    <property type="component" value="Chromosome I"/>
</dbReference>
<feature type="compositionally biased region" description="Basic and acidic residues" evidence="1">
    <location>
        <begin position="186"/>
        <end position="199"/>
    </location>
</feature>
<feature type="transmembrane region" description="Helical" evidence="2">
    <location>
        <begin position="12"/>
        <end position="30"/>
    </location>
</feature>
<keyword evidence="2" id="KW-0472">Membrane</keyword>
<keyword evidence="2" id="KW-0812">Transmembrane</keyword>
<keyword evidence="4" id="KW-1185">Reference proteome</keyword>
<dbReference type="KEGG" id="bbes:BESB_005750"/>
<keyword evidence="2" id="KW-1133">Transmembrane helix</keyword>
<feature type="compositionally biased region" description="Basic residues" evidence="1">
    <location>
        <begin position="175"/>
        <end position="185"/>
    </location>
</feature>
<feature type="compositionally biased region" description="Basic and acidic residues" evidence="1">
    <location>
        <begin position="78"/>
        <end position="90"/>
    </location>
</feature>
<feature type="transmembrane region" description="Helical" evidence="2">
    <location>
        <begin position="287"/>
        <end position="305"/>
    </location>
</feature>
<feature type="transmembrane region" description="Helical" evidence="2">
    <location>
        <begin position="142"/>
        <end position="171"/>
    </location>
</feature>
<proteinExistence type="predicted"/>
<feature type="region of interest" description="Disordered" evidence="1">
    <location>
        <begin position="60"/>
        <end position="95"/>
    </location>
</feature>
<gene>
    <name evidence="3" type="ORF">BESB_005750</name>
</gene>
<evidence type="ECO:0000313" key="4">
    <source>
        <dbReference type="Proteomes" id="UP000224006"/>
    </source>
</evidence>
<dbReference type="GeneID" id="40305638"/>
<sequence>MEWGAVSNLRTGGVIAVLIFCGVTSFHVVASSVPGSSPYIPEHETDIPLGDSDVLSSLDTTGSGTLHSAPAPQEAIEEDRQPDGDGRLTAERGAGAEVPSTKRLVGIGVSSALASALFYLLSRGARQASENAWFVWEEARPATAYATVAEALLAATLFSAIGGASAVAQGVHKRRQEAKRRRREQLRKEAHASLVEDRASVTATSDTIPAPETADGRMPELELVEENRRSWISPTQRSRVTHKPPGNAAVASTLLLGLAAAAGGAGVTLQRRQPLNYSSIEGNARKNVVAGLFFGTAAVSLYHLFRQLRARRAAARNTADKA</sequence>
<feature type="transmembrane region" description="Helical" evidence="2">
    <location>
        <begin position="246"/>
        <end position="267"/>
    </location>
</feature>
<feature type="region of interest" description="Disordered" evidence="1">
    <location>
        <begin position="175"/>
        <end position="218"/>
    </location>
</feature>
<reference evidence="3 4" key="1">
    <citation type="submission" date="2017-09" db="EMBL/GenBank/DDBJ databases">
        <title>Genome sequencing of Besnoitia besnoiti strain Bb-Ger1.</title>
        <authorList>
            <person name="Schares G."/>
            <person name="Venepally P."/>
            <person name="Lorenzi H.A."/>
        </authorList>
    </citation>
    <scope>NUCLEOTIDE SEQUENCE [LARGE SCALE GENOMIC DNA]</scope>
    <source>
        <strain evidence="3 4">Bb-Ger1</strain>
    </source>
</reference>
<protein>
    <recommendedName>
        <fullName evidence="5">Transmembrane protein</fullName>
    </recommendedName>
</protein>
<comment type="caution">
    <text evidence="3">The sequence shown here is derived from an EMBL/GenBank/DDBJ whole genome shotgun (WGS) entry which is preliminary data.</text>
</comment>
<evidence type="ECO:0000313" key="3">
    <source>
        <dbReference type="EMBL" id="PFH38234.1"/>
    </source>
</evidence>
<evidence type="ECO:0000256" key="1">
    <source>
        <dbReference type="SAM" id="MobiDB-lite"/>
    </source>
</evidence>
<accession>A0A2A9MLS8</accession>